<accession>A0A3S5C662</accession>
<reference evidence="1" key="1">
    <citation type="submission" date="2018-11" db="EMBL/GenBank/DDBJ databases">
        <authorList>
            <consortium name="Pathogen Informatics"/>
        </authorList>
    </citation>
    <scope>NUCLEOTIDE SEQUENCE</scope>
</reference>
<keyword evidence="2" id="KW-1185">Reference proteome</keyword>
<evidence type="ECO:0000313" key="1">
    <source>
        <dbReference type="EMBL" id="VEL37901.1"/>
    </source>
</evidence>
<dbReference type="Proteomes" id="UP000784294">
    <property type="component" value="Unassembled WGS sequence"/>
</dbReference>
<name>A0A3S5C662_9PLAT</name>
<organism evidence="1 2">
    <name type="scientific">Protopolystoma xenopodis</name>
    <dbReference type="NCBI Taxonomy" id="117903"/>
    <lineage>
        <taxon>Eukaryota</taxon>
        <taxon>Metazoa</taxon>
        <taxon>Spiralia</taxon>
        <taxon>Lophotrochozoa</taxon>
        <taxon>Platyhelminthes</taxon>
        <taxon>Monogenea</taxon>
        <taxon>Polyopisthocotylea</taxon>
        <taxon>Polystomatidea</taxon>
        <taxon>Polystomatidae</taxon>
        <taxon>Protopolystoma</taxon>
    </lineage>
</organism>
<dbReference type="EMBL" id="CAAALY010256303">
    <property type="protein sequence ID" value="VEL37901.1"/>
    <property type="molecule type" value="Genomic_DNA"/>
</dbReference>
<protein>
    <submittedName>
        <fullName evidence="1">Uncharacterized protein</fullName>
    </submittedName>
</protein>
<dbReference type="AlphaFoldDB" id="A0A3S5C662"/>
<gene>
    <name evidence="1" type="ORF">PXEA_LOCUS31341</name>
</gene>
<proteinExistence type="predicted"/>
<evidence type="ECO:0000313" key="2">
    <source>
        <dbReference type="Proteomes" id="UP000784294"/>
    </source>
</evidence>
<comment type="caution">
    <text evidence="1">The sequence shown here is derived from an EMBL/GenBank/DDBJ whole genome shotgun (WGS) entry which is preliminary data.</text>
</comment>
<sequence>MFTIGQNIWLTIYASVNYKSRARAVWLLLLPAGADSHPKLDQIPILGSLYWVTRVFARVQKELFDHGQVISIKSVCLSEVVHQTGARVRQFPAPETSWRRIGPPEIGRLMAGPDRQRRREDGTTTAQAWICLCFCRSHFSLYVCPVLFGSLDCLYIRLLSSSHNFVPCLLFHPHDSVWVFPRTG</sequence>